<dbReference type="InterPro" id="IPR011990">
    <property type="entry name" value="TPR-like_helical_dom_sf"/>
</dbReference>
<dbReference type="Proteomes" id="UP000284403">
    <property type="component" value="Unassembled WGS sequence"/>
</dbReference>
<dbReference type="NCBIfam" id="TIGR00756">
    <property type="entry name" value="PPR"/>
    <property type="match status" value="1"/>
</dbReference>
<protein>
    <recommendedName>
        <fullName evidence="5">Pentacotripeptide-repeat region of PRORP domain-containing protein</fullName>
    </recommendedName>
</protein>
<keyword evidence="4" id="KW-1185">Reference proteome</keyword>
<gene>
    <name evidence="3" type="ORF">Tco025E_03381</name>
</gene>
<comment type="caution">
    <text evidence="3">The sequence shown here is derived from an EMBL/GenBank/DDBJ whole genome shotgun (WGS) entry which is preliminary data.</text>
</comment>
<dbReference type="RefSeq" id="XP_029229707.1">
    <property type="nucleotide sequence ID" value="XM_029370300.1"/>
</dbReference>
<dbReference type="Gene3D" id="1.25.40.10">
    <property type="entry name" value="Tetratricopeptide repeat domain"/>
    <property type="match status" value="1"/>
</dbReference>
<evidence type="ECO:0000313" key="3">
    <source>
        <dbReference type="EMBL" id="RNF22015.1"/>
    </source>
</evidence>
<keyword evidence="1" id="KW-0677">Repeat</keyword>
<evidence type="ECO:0000313" key="4">
    <source>
        <dbReference type="Proteomes" id="UP000284403"/>
    </source>
</evidence>
<evidence type="ECO:0000256" key="1">
    <source>
        <dbReference type="ARBA" id="ARBA00022737"/>
    </source>
</evidence>
<reference evidence="3 4" key="1">
    <citation type="journal article" date="2018" name="BMC Genomics">
        <title>Genomic comparison of Trypanosoma conorhini and Trypanosoma rangeli to Trypanosoma cruzi strains of high and low virulence.</title>
        <authorList>
            <person name="Bradwell K.R."/>
            <person name="Koparde V.N."/>
            <person name="Matveyev A.V."/>
            <person name="Serrano M.G."/>
            <person name="Alves J.M."/>
            <person name="Parikh H."/>
            <person name="Huang B."/>
            <person name="Lee V."/>
            <person name="Espinosa-Alvarez O."/>
            <person name="Ortiz P.A."/>
            <person name="Costa-Martins A.G."/>
            <person name="Teixeira M.M."/>
            <person name="Buck G.A."/>
        </authorList>
    </citation>
    <scope>NUCLEOTIDE SEQUENCE [LARGE SCALE GENOMIC DNA]</scope>
    <source>
        <strain evidence="3 4">025E</strain>
    </source>
</reference>
<evidence type="ECO:0000256" key="2">
    <source>
        <dbReference type="PROSITE-ProRule" id="PRU00708"/>
    </source>
</evidence>
<accession>A0A3R7LEH3</accession>
<organism evidence="3 4">
    <name type="scientific">Trypanosoma conorhini</name>
    <dbReference type="NCBI Taxonomy" id="83891"/>
    <lineage>
        <taxon>Eukaryota</taxon>
        <taxon>Discoba</taxon>
        <taxon>Euglenozoa</taxon>
        <taxon>Kinetoplastea</taxon>
        <taxon>Metakinetoplastina</taxon>
        <taxon>Trypanosomatida</taxon>
        <taxon>Trypanosomatidae</taxon>
        <taxon>Trypanosoma</taxon>
    </lineage>
</organism>
<dbReference type="AlphaFoldDB" id="A0A3R7LEH3"/>
<evidence type="ECO:0008006" key="5">
    <source>
        <dbReference type="Google" id="ProtNLM"/>
    </source>
</evidence>
<dbReference type="Pfam" id="PF13812">
    <property type="entry name" value="PPR_3"/>
    <property type="match status" value="1"/>
</dbReference>
<dbReference type="PANTHER" id="PTHR47447:SF17">
    <property type="entry name" value="OS12G0638900 PROTEIN"/>
    <property type="match status" value="1"/>
</dbReference>
<dbReference type="EMBL" id="MKKU01000145">
    <property type="protein sequence ID" value="RNF22015.1"/>
    <property type="molecule type" value="Genomic_DNA"/>
</dbReference>
<proteinExistence type="predicted"/>
<dbReference type="PANTHER" id="PTHR47447">
    <property type="entry name" value="OS03G0856100 PROTEIN"/>
    <property type="match status" value="1"/>
</dbReference>
<name>A0A3R7LEH3_9TRYP</name>
<dbReference type="GeneID" id="40316992"/>
<sequence length="238" mass="26545">MHPRISGQGVFPRYGGGWMHQFGHVYALQQELLNPQSSNWFRAIELWHTARHEGVALNSAHYTNILRQCVHATAWEAALKVLRQMQREGIRPDVVGVGCALAACADANRVCEVEDVFNEFSGKMALDSVCYLALIKAKMADGRWEEAIAVGERQQADGVHFLPHTYTHLLEAANEADAGDFALALVRRMRAEQWELPERGRAAFKRLCVRRNWNEAFDQLGAYSAAGESSPRLPGASS</sequence>
<dbReference type="OrthoDB" id="185373at2759"/>
<dbReference type="InterPro" id="IPR002885">
    <property type="entry name" value="PPR_rpt"/>
</dbReference>
<feature type="repeat" description="PPR" evidence="2">
    <location>
        <begin position="58"/>
        <end position="92"/>
    </location>
</feature>
<dbReference type="PROSITE" id="PS51375">
    <property type="entry name" value="PPR"/>
    <property type="match status" value="1"/>
</dbReference>